<sequence length="255" mass="28449">MPQASLMTWLKQPKTVKEPPSGPADLEENAIETRPGQLPTPPEDGEASVASDNSHISKETLAGLPLKGLKPLPPNVELRSCSKEDIPHLKRLTSLLLPIPYPEKFYKEIIEDPLTNNITLLAVWHDVPAMKGVEKGRLVGAIRCRLLAHPPTQNSSSGRRTEDPMLYLSTLVLLSPYRSHGIASHLLHSLTTRAVEDYGIKSVGAHVWEANTEGLDWYRKRKFREVGKEPGYYRRLDPQAAIVMQRDVSVMDLVT</sequence>
<dbReference type="AlphaFoldDB" id="A0AAI9EFU0"/>
<feature type="region of interest" description="Disordered" evidence="3">
    <location>
        <begin position="1"/>
        <end position="52"/>
    </location>
</feature>
<evidence type="ECO:0000313" key="5">
    <source>
        <dbReference type="EMBL" id="CAK4034972.1"/>
    </source>
</evidence>
<dbReference type="PROSITE" id="PS51186">
    <property type="entry name" value="GNAT"/>
    <property type="match status" value="1"/>
</dbReference>
<dbReference type="InterPro" id="IPR016181">
    <property type="entry name" value="Acyl_CoA_acyltransferase"/>
</dbReference>
<gene>
    <name evidence="5" type="ORF">LECACI_7A010130</name>
</gene>
<proteinExistence type="predicted"/>
<keyword evidence="6" id="KW-1185">Reference proteome</keyword>
<protein>
    <submittedName>
        <fullName evidence="5">Acyl- N-acyltransferase, partial</fullName>
    </submittedName>
</protein>
<dbReference type="PANTHER" id="PTHR42919:SF8">
    <property type="entry name" value="N-ALPHA-ACETYLTRANSFERASE 50"/>
    <property type="match status" value="1"/>
</dbReference>
<dbReference type="InterPro" id="IPR051556">
    <property type="entry name" value="N-term/lysine_N-AcTrnsfr"/>
</dbReference>
<dbReference type="CDD" id="cd04301">
    <property type="entry name" value="NAT_SF"/>
    <property type="match status" value="1"/>
</dbReference>
<dbReference type="GO" id="GO:0031415">
    <property type="term" value="C:NatA complex"/>
    <property type="evidence" value="ECO:0007669"/>
    <property type="project" value="TreeGrafter"/>
</dbReference>
<dbReference type="GO" id="GO:0007064">
    <property type="term" value="P:mitotic sister chromatid cohesion"/>
    <property type="evidence" value="ECO:0007669"/>
    <property type="project" value="TreeGrafter"/>
</dbReference>
<dbReference type="SUPFAM" id="SSF55729">
    <property type="entry name" value="Acyl-CoA N-acyltransferases (Nat)"/>
    <property type="match status" value="1"/>
</dbReference>
<dbReference type="GO" id="GO:0016747">
    <property type="term" value="F:acyltransferase activity, transferring groups other than amino-acyl groups"/>
    <property type="evidence" value="ECO:0007669"/>
    <property type="project" value="InterPro"/>
</dbReference>
<name>A0AAI9EFU0_9PEZI</name>
<organism evidence="5 6">
    <name type="scientific">Lecanosticta acicola</name>
    <dbReference type="NCBI Taxonomy" id="111012"/>
    <lineage>
        <taxon>Eukaryota</taxon>
        <taxon>Fungi</taxon>
        <taxon>Dikarya</taxon>
        <taxon>Ascomycota</taxon>
        <taxon>Pezizomycotina</taxon>
        <taxon>Dothideomycetes</taxon>
        <taxon>Dothideomycetidae</taxon>
        <taxon>Mycosphaerellales</taxon>
        <taxon>Mycosphaerellaceae</taxon>
        <taxon>Lecanosticta</taxon>
    </lineage>
</organism>
<evidence type="ECO:0000313" key="6">
    <source>
        <dbReference type="Proteomes" id="UP001296104"/>
    </source>
</evidence>
<evidence type="ECO:0000256" key="1">
    <source>
        <dbReference type="ARBA" id="ARBA00022679"/>
    </source>
</evidence>
<evidence type="ECO:0000256" key="3">
    <source>
        <dbReference type="SAM" id="MobiDB-lite"/>
    </source>
</evidence>
<feature type="domain" description="N-acetyltransferase" evidence="4">
    <location>
        <begin position="76"/>
        <end position="249"/>
    </location>
</feature>
<evidence type="ECO:0000259" key="4">
    <source>
        <dbReference type="PROSITE" id="PS51186"/>
    </source>
</evidence>
<reference evidence="5" key="1">
    <citation type="submission" date="2023-11" db="EMBL/GenBank/DDBJ databases">
        <authorList>
            <person name="Alioto T."/>
            <person name="Alioto T."/>
            <person name="Gomez Garrido J."/>
        </authorList>
    </citation>
    <scope>NUCLEOTIDE SEQUENCE</scope>
</reference>
<dbReference type="Gene3D" id="3.40.630.30">
    <property type="match status" value="1"/>
</dbReference>
<dbReference type="InterPro" id="IPR000182">
    <property type="entry name" value="GNAT_dom"/>
</dbReference>
<keyword evidence="1" id="KW-0808">Transferase</keyword>
<dbReference type="Pfam" id="PF00583">
    <property type="entry name" value="Acetyltransf_1"/>
    <property type="match status" value="1"/>
</dbReference>
<dbReference type="PANTHER" id="PTHR42919">
    <property type="entry name" value="N-ALPHA-ACETYLTRANSFERASE"/>
    <property type="match status" value="1"/>
</dbReference>
<keyword evidence="2" id="KW-0012">Acyltransferase</keyword>
<dbReference type="EMBL" id="CAVMBE010000158">
    <property type="protein sequence ID" value="CAK4034972.1"/>
    <property type="molecule type" value="Genomic_DNA"/>
</dbReference>
<accession>A0AAI9EFU0</accession>
<evidence type="ECO:0000256" key="2">
    <source>
        <dbReference type="ARBA" id="ARBA00023315"/>
    </source>
</evidence>
<comment type="caution">
    <text evidence="5">The sequence shown here is derived from an EMBL/GenBank/DDBJ whole genome shotgun (WGS) entry which is preliminary data.</text>
</comment>
<dbReference type="Proteomes" id="UP001296104">
    <property type="component" value="Unassembled WGS sequence"/>
</dbReference>